<sequence length="39" mass="4392">QAYQRTIEVSRAVFHSPDQPVPDEVPEDLIKAILNASKE</sequence>
<organism evidence="1">
    <name type="scientific">hydrothermal vent metagenome</name>
    <dbReference type="NCBI Taxonomy" id="652676"/>
    <lineage>
        <taxon>unclassified sequences</taxon>
        <taxon>metagenomes</taxon>
        <taxon>ecological metagenomes</taxon>
    </lineage>
</organism>
<gene>
    <name evidence="1" type="ORF">MNBD_GAMMA07-1099</name>
</gene>
<feature type="non-terminal residue" evidence="1">
    <location>
        <position position="1"/>
    </location>
</feature>
<reference evidence="1" key="1">
    <citation type="submission" date="2018-06" db="EMBL/GenBank/DDBJ databases">
        <authorList>
            <person name="Zhirakovskaya E."/>
        </authorList>
    </citation>
    <scope>NUCLEOTIDE SEQUENCE</scope>
</reference>
<dbReference type="EMBL" id="UOFF01000438">
    <property type="protein sequence ID" value="VAW57676.1"/>
    <property type="molecule type" value="Genomic_DNA"/>
</dbReference>
<protein>
    <submittedName>
        <fullName evidence="1">Uncharacterized protein</fullName>
    </submittedName>
</protein>
<name>A0A3B0XMX2_9ZZZZ</name>
<dbReference type="AlphaFoldDB" id="A0A3B0XMX2"/>
<accession>A0A3B0XMX2</accession>
<proteinExistence type="predicted"/>
<evidence type="ECO:0000313" key="1">
    <source>
        <dbReference type="EMBL" id="VAW57676.1"/>
    </source>
</evidence>